<feature type="transmembrane region" description="Helical" evidence="1">
    <location>
        <begin position="20"/>
        <end position="38"/>
    </location>
</feature>
<comment type="caution">
    <text evidence="2">The sequence shown here is derived from an EMBL/GenBank/DDBJ whole genome shotgun (WGS) entry which is preliminary data.</text>
</comment>
<dbReference type="Proteomes" id="UP001497382">
    <property type="component" value="Unassembled WGS sequence"/>
</dbReference>
<protein>
    <submittedName>
        <fullName evidence="2">Uncharacterized protein</fullName>
    </submittedName>
</protein>
<reference evidence="2 3" key="1">
    <citation type="submission" date="2024-04" db="EMBL/GenBank/DDBJ databases">
        <authorList>
            <person name="Rising A."/>
            <person name="Reimegard J."/>
            <person name="Sonavane S."/>
            <person name="Akerstrom W."/>
            <person name="Nylinder S."/>
            <person name="Hedman E."/>
            <person name="Kallberg Y."/>
        </authorList>
    </citation>
    <scope>NUCLEOTIDE SEQUENCE [LARGE SCALE GENOMIC DNA]</scope>
</reference>
<dbReference type="EMBL" id="CAXIEN010000343">
    <property type="protein sequence ID" value="CAL1294345.1"/>
    <property type="molecule type" value="Genomic_DNA"/>
</dbReference>
<evidence type="ECO:0000313" key="2">
    <source>
        <dbReference type="EMBL" id="CAL1294345.1"/>
    </source>
</evidence>
<sequence>MHILPSYMNQPSSTKERWKFIIFLVLTALSYQIGSLIGTDWRDEEAIRNIKSPFEDVGRWILRLGSDLPGLRLMYGPASGYPLDELTIWDTILGSLFYSLNFIGLLWLATPLPDIQVHFFFITNFEERTRGPHDREPPVININMAHGAWHPAGGEGPVLNPPPLPPP</sequence>
<evidence type="ECO:0000313" key="3">
    <source>
        <dbReference type="Proteomes" id="UP001497382"/>
    </source>
</evidence>
<evidence type="ECO:0000256" key="1">
    <source>
        <dbReference type="SAM" id="Phobius"/>
    </source>
</evidence>
<gene>
    <name evidence="2" type="ORF">LARSCL_LOCUS18654</name>
</gene>
<keyword evidence="3" id="KW-1185">Reference proteome</keyword>
<dbReference type="AlphaFoldDB" id="A0AAV2BFB1"/>
<keyword evidence="1" id="KW-1133">Transmembrane helix</keyword>
<accession>A0AAV2BFB1</accession>
<name>A0AAV2BFB1_9ARAC</name>
<proteinExistence type="predicted"/>
<keyword evidence="1" id="KW-0472">Membrane</keyword>
<feature type="transmembrane region" description="Helical" evidence="1">
    <location>
        <begin position="86"/>
        <end position="109"/>
    </location>
</feature>
<keyword evidence="1" id="KW-0812">Transmembrane</keyword>
<organism evidence="2 3">
    <name type="scientific">Larinioides sclopetarius</name>
    <dbReference type="NCBI Taxonomy" id="280406"/>
    <lineage>
        <taxon>Eukaryota</taxon>
        <taxon>Metazoa</taxon>
        <taxon>Ecdysozoa</taxon>
        <taxon>Arthropoda</taxon>
        <taxon>Chelicerata</taxon>
        <taxon>Arachnida</taxon>
        <taxon>Araneae</taxon>
        <taxon>Araneomorphae</taxon>
        <taxon>Entelegynae</taxon>
        <taxon>Araneoidea</taxon>
        <taxon>Araneidae</taxon>
        <taxon>Larinioides</taxon>
    </lineage>
</organism>